<organism evidence="3 4">
    <name type="scientific">Flavobacterium akiainvivens</name>
    <dbReference type="NCBI Taxonomy" id="1202724"/>
    <lineage>
        <taxon>Bacteria</taxon>
        <taxon>Pseudomonadati</taxon>
        <taxon>Bacteroidota</taxon>
        <taxon>Flavobacteriia</taxon>
        <taxon>Flavobacteriales</taxon>
        <taxon>Flavobacteriaceae</taxon>
        <taxon>Flavobacterium</taxon>
    </lineage>
</organism>
<dbReference type="PROSITE" id="PS01162">
    <property type="entry name" value="QOR_ZETA_CRYSTAL"/>
    <property type="match status" value="1"/>
</dbReference>
<dbReference type="InterPro" id="IPR013154">
    <property type="entry name" value="ADH-like_N"/>
</dbReference>
<dbReference type="RefSeq" id="WP_054407606.1">
    <property type="nucleotide sequence ID" value="NZ_FOYA01000007.1"/>
</dbReference>
<evidence type="ECO:0000256" key="1">
    <source>
        <dbReference type="ARBA" id="ARBA00023002"/>
    </source>
</evidence>
<evidence type="ECO:0000313" key="4">
    <source>
        <dbReference type="Proteomes" id="UP000037755"/>
    </source>
</evidence>
<evidence type="ECO:0000259" key="2">
    <source>
        <dbReference type="SMART" id="SM00829"/>
    </source>
</evidence>
<dbReference type="Pfam" id="PF08240">
    <property type="entry name" value="ADH_N"/>
    <property type="match status" value="1"/>
</dbReference>
<dbReference type="InterPro" id="IPR002364">
    <property type="entry name" value="Quin_OxRdtase/zeta-crystal_CS"/>
</dbReference>
<dbReference type="InterPro" id="IPR011032">
    <property type="entry name" value="GroES-like_sf"/>
</dbReference>
<accession>A0A0M8MAN9</accession>
<comment type="caution">
    <text evidence="3">The sequence shown here is derived from an EMBL/GenBank/DDBJ whole genome shotgun (WGS) entry which is preliminary data.</text>
</comment>
<dbReference type="InterPro" id="IPR020843">
    <property type="entry name" value="ER"/>
</dbReference>
<proteinExistence type="predicted"/>
<dbReference type="EMBL" id="LIYD01000005">
    <property type="protein sequence ID" value="KOS06115.1"/>
    <property type="molecule type" value="Genomic_DNA"/>
</dbReference>
<reference evidence="3 4" key="1">
    <citation type="submission" date="2015-08" db="EMBL/GenBank/DDBJ databases">
        <title>Whole genome sequence of Flavobacterium akiainvivens IK-1T, from decaying Wikstroemia oahuensis, an endemic Hawaiian shrub.</title>
        <authorList>
            <person name="Wan X."/>
            <person name="Hou S."/>
            <person name="Saito J."/>
            <person name="Donachie S."/>
        </authorList>
    </citation>
    <scope>NUCLEOTIDE SEQUENCE [LARGE SCALE GENOMIC DNA]</scope>
    <source>
        <strain evidence="3 4">IK-1</strain>
    </source>
</reference>
<dbReference type="SUPFAM" id="SSF50129">
    <property type="entry name" value="GroES-like"/>
    <property type="match status" value="1"/>
</dbReference>
<dbReference type="PANTHER" id="PTHR11695:SF294">
    <property type="entry name" value="RETICULON-4-INTERACTING PROTEIN 1, MITOCHONDRIAL"/>
    <property type="match status" value="1"/>
</dbReference>
<dbReference type="Gene3D" id="3.40.50.720">
    <property type="entry name" value="NAD(P)-binding Rossmann-like Domain"/>
    <property type="match status" value="1"/>
</dbReference>
<dbReference type="Proteomes" id="UP000037755">
    <property type="component" value="Unassembled WGS sequence"/>
</dbReference>
<dbReference type="SMART" id="SM00829">
    <property type="entry name" value="PKS_ER"/>
    <property type="match status" value="1"/>
</dbReference>
<protein>
    <submittedName>
        <fullName evidence="3">Oxidoreductase</fullName>
    </submittedName>
</protein>
<dbReference type="OrthoDB" id="9787435at2"/>
<dbReference type="InterPro" id="IPR050700">
    <property type="entry name" value="YIM1/Zinc_Alcohol_DH_Fams"/>
</dbReference>
<dbReference type="Pfam" id="PF13602">
    <property type="entry name" value="ADH_zinc_N_2"/>
    <property type="match status" value="1"/>
</dbReference>
<dbReference type="GO" id="GO:0016491">
    <property type="term" value="F:oxidoreductase activity"/>
    <property type="evidence" value="ECO:0007669"/>
    <property type="project" value="UniProtKB-KW"/>
</dbReference>
<evidence type="ECO:0000313" key="3">
    <source>
        <dbReference type="EMBL" id="KOS06115.1"/>
    </source>
</evidence>
<keyword evidence="4" id="KW-1185">Reference proteome</keyword>
<dbReference type="STRING" id="1202724.AM493_08750"/>
<dbReference type="AlphaFoldDB" id="A0A0M8MAN9"/>
<dbReference type="PANTHER" id="PTHR11695">
    <property type="entry name" value="ALCOHOL DEHYDROGENASE RELATED"/>
    <property type="match status" value="1"/>
</dbReference>
<dbReference type="SUPFAM" id="SSF51735">
    <property type="entry name" value="NAD(P)-binding Rossmann-fold domains"/>
    <property type="match status" value="1"/>
</dbReference>
<dbReference type="PATRIC" id="fig|1202724.3.peg.1818"/>
<dbReference type="InterPro" id="IPR036291">
    <property type="entry name" value="NAD(P)-bd_dom_sf"/>
</dbReference>
<dbReference type="GO" id="GO:0008270">
    <property type="term" value="F:zinc ion binding"/>
    <property type="evidence" value="ECO:0007669"/>
    <property type="project" value="InterPro"/>
</dbReference>
<feature type="domain" description="Enoyl reductase (ER)" evidence="2">
    <location>
        <begin position="10"/>
        <end position="310"/>
    </location>
</feature>
<sequence length="312" mass="32980">MKAIIINEPGDTKKLVHTELPTPSINEDQVLVQVKAISINPVDVKSRAGKGVFGRLKEELPLILGWDISGVVVQAGSNSGFKKSDEVFGMVNFPGHGKAYAEYVAAPAAHLALKPANISHEEAAAATLAALTAYQAIVHNAKVRPGQNVLAHAASGGVGHYAVQIAKHLGANVTGTSSTKNKDFVLSLGADAHIDYHGYNWAESPYSFDFVFDTVGGDNIDNSLEVAKSGGTVISIPTGLNEAVTEKAKAKGVNGYFFMVSSNGDDMKVIADWLAKGYIKSHVSETFAFADMDKAHLHVESGRTVGKVVVTL</sequence>
<gene>
    <name evidence="3" type="ORF">AM493_08750</name>
</gene>
<keyword evidence="1" id="KW-0560">Oxidoreductase</keyword>
<dbReference type="Gene3D" id="3.90.180.10">
    <property type="entry name" value="Medium-chain alcohol dehydrogenases, catalytic domain"/>
    <property type="match status" value="1"/>
</dbReference>
<name>A0A0M8MAN9_9FLAO</name>
<dbReference type="CDD" id="cd05289">
    <property type="entry name" value="MDR_like_2"/>
    <property type="match status" value="1"/>
</dbReference>